<feature type="compositionally biased region" description="Polar residues" evidence="5">
    <location>
        <begin position="2125"/>
        <end position="2135"/>
    </location>
</feature>
<keyword evidence="3" id="KW-0863">Zinc-finger</keyword>
<sequence length="2541" mass="288722">MTLGKVVWNITWRIGRMILNSVQNGPLIWPTITDEDFTTRTWKYEELSATEKIQDDCDSKAINIILQGLLSNVYAIVNHHKVSKEIWDRVKLLMQGTKLSLQENECKLYDEFDKFTFEKGETLYRYYWRFAQLINNMNVINRSTRPVQVNTKFLNSLAVHVFDQGDDPIAYLNKAMDFLTVVASLRFPSTNNQLRASSNPKNQATIQDGRVIVQQVQGRQGQSYAGNSYKGNATSSGGNNTGGHARMVKCYNCQGEGHMARQCTQPKNPKNVAWFKEKEMLAEAQEAKQILDEEQLVFFTDRGIPDGQAVQTTILNNVAFQTEDLDVYDSDCDDVSNAKAVLMANLSSYGSDVLSEEKLALKQKIDSLEQNLLNQTKEKESLLQTFTVFKNECIEKENTYIDKEIDLEKKIKELDNSVYKVGQSTQTMHMLTKPQVFYDNAHKQALGYQNPFYLKKVQRIKPTLYDGSVISIKHVVSPVFDDEETLILEEEHIKTMRENDKEEKVKHEMDEIETINIELEQSVAKLLYENKRLHKEIRHSKKICKVKFDSIKKMRALSKEHDDSLIAQLNSTSMENADLKHQIQDKVFVITSIKNNLRILKGKEVENVAQIPIATIVAPCMFKLDLDPLALRLQPIGNKKNDMILQKPSSNKKNKVEAQPRKVNKNNRVKEPIYDDNIKHTMLNANSQIIYVKLHNIWKPTGKVFTDVGLKWKPTGRIFTIVGNSFPLTRITPKNIVHLRETTSTLVETPKLEIKVYSRRPKQIKSLGSSKKAKIVESKIANNSKPNHLWGSNATDVPFSYSLVNDRCPDCSMVSGLRMFKTYDRKPLSAHELPSKTKSWLWHRRLSHLNFGTLNKLAKDGLARGIPKLKFQKDHLCSACELGKSKKSSHQPKAEDINQEKLYLLHVDLCGPMRVESINGKKCILVIVDDYSRFYWVRFLRSKDEAPDTIIKCIKNIQVRLNASVRTPNRAWTKTHVRGHSIIPLGQNNTLAEYMILFGANNRPLMLDKNLYDSWKSRMELYTKNREHERTILELVENGPLIWPTVEENGVIRTKNYAKLSAAEKLQADCDMKATNIILQGDDPIACLNKAMDFLTAVASSSSGRQGQSYFGTGYKSNATSSEGNNASEQARVVKCYNCQGEGHMARQCTQPKKPRNAKRYKDKAMLAEAQDAGQVLDEEKLAFLGIPDGQAIQTIILNNVAFQTEELDTYDSDCDDVSNEKAILMANISNYGSDIISEDFGKRFVPQQELLADETLWYHMLNPSTKSSGALTVKIEAPKKLPKESQLNANSKLICATCKKFMFDSVHDLCLLDFVKNVNDHAKSTKKHKKQNIWKPTGYVFTEVGFKWKPTGRTFTIVGNSCPLTRIISANVVPHKQTTSHSVETQKPEIKVYSRKPKNVKIIGLSKKAKIVESKNANHSEPNHTWGSNALDIPSSSSRIMAGCSDFSLVSGLRKSKKSSHQPKAKDTNQEKLYLLHMDLCGPMRMAKAINTSRYTQNRLIRLCYNKTPYELIQDKKPNLSFFHVFGALCYPTNDNDDLGKLDAKADIGFEELPKTPTSRDDPLHESLHEDLTSQGSSSNMRQTHTLFEHLGRWTKDHPIANGVRQEKGINFEESFAPVARIEAIRIFVANTAHKNMTIFQMDVKTAYLNGELKEEVYVSQPEGFVDQDNPSHVYKLKKALNGLKQAPHAWYNILSSFLISQRFYKGAVDPTFFTQKVGNDLLLVQIYVNDIIFASTNTAMCNEFANLMTTKFKMSMMGHMSFFLGLQISQSPKGIFINQSKYAFEIVKKMSSKKQKRTTISSTEAEYIALSGCNAQILWMRSQLTDYGFQFNKIPLYYDNKSAIALCYNNVQHSRAKYIDVRYHFIKVQVDNRIVELYFVRTEYQLADIFTKPLPREGFNFLIEKLSMLSMSLKMLKHLAEETDEIISSITAQQAKLDLELLPKEKRLEIRKCNGRLNPGKIQRKPTFQVVLDAFALTLCYSAFLITADIEKRKRFKLTLEIFRDIFKICPRVHGHEFDALPTDEEVVSFLRELAHTEKIISTETPIGKSKRVKRPAKKSTETPARGVVIRETPEMTLTKKKEKVDVTRGKGIKLLSQVALTEDAQFEEVRKKSMRDFHKTHPNGSGTVTKTAPSVAKIKPSATSEGTSVKPGLPNVAEEDSSEREAESWGNDEDDSNNEQVSKSDHDESKENVEDDDEDETKIIDKAECDKDEEIYYTTSQLYDDVDIRLNEPVDTDEGFKTEVLVTSSSHLSDLAAKFLNFSDIPHSDAEIVSPMDVHVQHEVPSQKTPTLLTTPVSIISNSSPVISTIISQSLPSFTPPPQESTSTPPPTTEATNPLSTLPDFTPVFPFNNKVTTLEKEVPELKEEDPFKTQLAAPEHRECYEGLKKSYDLDKTFFFNYGKVYSWKRIRKEKDKDPSARSKKSVQSKEPKFKVADSDMPHDQEENPDSDDEPKEKALLEKLDLENLEGGDYPFDLTKPLPLVKIGNHQKVLIDYFFNNDLKYLQGGISTMTYTTLLTKIKAAQYDLPGIEDMVPNI</sequence>
<feature type="domain" description="CCHC-type" evidence="6">
    <location>
        <begin position="1135"/>
        <end position="1151"/>
    </location>
</feature>
<keyword evidence="1" id="KW-0479">Metal-binding</keyword>
<feature type="region of interest" description="Disordered" evidence="5">
    <location>
        <begin position="2316"/>
        <end position="2345"/>
    </location>
</feature>
<dbReference type="Pfam" id="PF14223">
    <property type="entry name" value="Retrotran_gag_2"/>
    <property type="match status" value="1"/>
</dbReference>
<dbReference type="PANTHER" id="PTHR42648:SF18">
    <property type="entry name" value="RETROTRANSPOSON, UNCLASSIFIED-LIKE PROTEIN"/>
    <property type="match status" value="1"/>
</dbReference>
<dbReference type="SUPFAM" id="SSF53098">
    <property type="entry name" value="Ribonuclease H-like"/>
    <property type="match status" value="1"/>
</dbReference>
<dbReference type="InterPro" id="IPR036875">
    <property type="entry name" value="Znf_CCHC_sf"/>
</dbReference>
<dbReference type="EMBL" id="BKCJ010001079">
    <property type="protein sequence ID" value="GEU38659.1"/>
    <property type="molecule type" value="Genomic_DNA"/>
</dbReference>
<dbReference type="GO" id="GO:0008270">
    <property type="term" value="F:zinc ion binding"/>
    <property type="evidence" value="ECO:0007669"/>
    <property type="project" value="UniProtKB-KW"/>
</dbReference>
<dbReference type="SUPFAM" id="SSF57756">
    <property type="entry name" value="Retrovirus zinc finger-like domains"/>
    <property type="match status" value="2"/>
</dbReference>
<dbReference type="InterPro" id="IPR043502">
    <property type="entry name" value="DNA/RNA_pol_sf"/>
</dbReference>
<reference evidence="7" key="1">
    <citation type="journal article" date="2019" name="Sci. Rep.">
        <title>Draft genome of Tanacetum cinerariifolium, the natural source of mosquito coil.</title>
        <authorList>
            <person name="Yamashiro T."/>
            <person name="Shiraishi A."/>
            <person name="Satake H."/>
            <person name="Nakayama K."/>
        </authorList>
    </citation>
    <scope>NUCLEOTIDE SEQUENCE</scope>
</reference>
<name>A0A6L2JPU3_TANCI</name>
<evidence type="ECO:0000313" key="7">
    <source>
        <dbReference type="EMBL" id="GEU38659.1"/>
    </source>
</evidence>
<evidence type="ECO:0000256" key="4">
    <source>
        <dbReference type="SAM" id="Coils"/>
    </source>
</evidence>
<dbReference type="Pfam" id="PF00098">
    <property type="entry name" value="zf-CCHC"/>
    <property type="match status" value="2"/>
</dbReference>
<feature type="region of interest" description="Disordered" evidence="5">
    <location>
        <begin position="1553"/>
        <end position="1581"/>
    </location>
</feature>
<proteinExistence type="predicted"/>
<dbReference type="InterPro" id="IPR039537">
    <property type="entry name" value="Retrotran_Ty1/copia-like"/>
</dbReference>
<feature type="coiled-coil region" evidence="4">
    <location>
        <begin position="351"/>
        <end position="385"/>
    </location>
</feature>
<evidence type="ECO:0000256" key="5">
    <source>
        <dbReference type="SAM" id="MobiDB-lite"/>
    </source>
</evidence>
<evidence type="ECO:0000256" key="1">
    <source>
        <dbReference type="ARBA" id="ARBA00022723"/>
    </source>
</evidence>
<feature type="compositionally biased region" description="Pro residues" evidence="5">
    <location>
        <begin position="2321"/>
        <end position="2335"/>
    </location>
</feature>
<dbReference type="PANTHER" id="PTHR42648">
    <property type="entry name" value="TRANSPOSASE, PUTATIVE-RELATED"/>
    <property type="match status" value="1"/>
</dbReference>
<dbReference type="InterPro" id="IPR012337">
    <property type="entry name" value="RNaseH-like_sf"/>
</dbReference>
<dbReference type="InterPro" id="IPR001878">
    <property type="entry name" value="Znf_CCHC"/>
</dbReference>
<keyword evidence="3" id="KW-0862">Zinc</keyword>
<gene>
    <name evidence="7" type="ORF">Tci_010637</name>
</gene>
<keyword evidence="4" id="KW-0175">Coiled coil</keyword>
<protein>
    <submittedName>
        <fullName evidence="7">Retrotransposon protein, putative, unclassified</fullName>
    </submittedName>
</protein>
<dbReference type="InterPro" id="IPR013103">
    <property type="entry name" value="RVT_2"/>
</dbReference>
<evidence type="ECO:0000256" key="3">
    <source>
        <dbReference type="PROSITE-ProRule" id="PRU00047"/>
    </source>
</evidence>
<dbReference type="InterPro" id="IPR036397">
    <property type="entry name" value="RNaseH_sf"/>
</dbReference>
<evidence type="ECO:0000259" key="6">
    <source>
        <dbReference type="PROSITE" id="PS50158"/>
    </source>
</evidence>
<dbReference type="CDD" id="cd09272">
    <property type="entry name" value="RNase_HI_RT_Ty1"/>
    <property type="match status" value="1"/>
</dbReference>
<dbReference type="GO" id="GO:0016787">
    <property type="term" value="F:hydrolase activity"/>
    <property type="evidence" value="ECO:0007669"/>
    <property type="project" value="UniProtKB-KW"/>
</dbReference>
<dbReference type="InterPro" id="IPR025724">
    <property type="entry name" value="GAG-pre-integrase_dom"/>
</dbReference>
<dbReference type="Pfam" id="PF13976">
    <property type="entry name" value="gag_pre-integrs"/>
    <property type="match status" value="1"/>
</dbReference>
<dbReference type="Gene3D" id="3.30.420.10">
    <property type="entry name" value="Ribonuclease H-like superfamily/Ribonuclease H"/>
    <property type="match status" value="1"/>
</dbReference>
<evidence type="ECO:0000256" key="2">
    <source>
        <dbReference type="ARBA" id="ARBA00022801"/>
    </source>
</evidence>
<accession>A0A6L2JPU3</accession>
<dbReference type="SMART" id="SM00343">
    <property type="entry name" value="ZnF_C2HC"/>
    <property type="match status" value="2"/>
</dbReference>
<feature type="compositionally biased region" description="Basic and acidic residues" evidence="5">
    <location>
        <begin position="1553"/>
        <end position="1573"/>
    </location>
</feature>
<dbReference type="SUPFAM" id="SSF56672">
    <property type="entry name" value="DNA/RNA polymerases"/>
    <property type="match status" value="1"/>
</dbReference>
<keyword evidence="2" id="KW-0378">Hydrolase</keyword>
<feature type="region of interest" description="Disordered" evidence="5">
    <location>
        <begin position="2118"/>
        <end position="2206"/>
    </location>
</feature>
<feature type="compositionally biased region" description="Basic and acidic residues" evidence="5">
    <location>
        <begin position="2430"/>
        <end position="2448"/>
    </location>
</feature>
<feature type="region of interest" description="Disordered" evidence="5">
    <location>
        <begin position="2419"/>
        <end position="2458"/>
    </location>
</feature>
<feature type="compositionally biased region" description="Basic and acidic residues" evidence="5">
    <location>
        <begin position="2185"/>
        <end position="2195"/>
    </location>
</feature>
<dbReference type="GO" id="GO:0003676">
    <property type="term" value="F:nucleic acid binding"/>
    <property type="evidence" value="ECO:0007669"/>
    <property type="project" value="InterPro"/>
</dbReference>
<comment type="caution">
    <text evidence="7">The sequence shown here is derived from an EMBL/GenBank/DDBJ whole genome shotgun (WGS) entry which is preliminary data.</text>
</comment>
<organism evidence="7">
    <name type="scientific">Tanacetum cinerariifolium</name>
    <name type="common">Dalmatian daisy</name>
    <name type="synonym">Chrysanthemum cinerariifolium</name>
    <dbReference type="NCBI Taxonomy" id="118510"/>
    <lineage>
        <taxon>Eukaryota</taxon>
        <taxon>Viridiplantae</taxon>
        <taxon>Streptophyta</taxon>
        <taxon>Embryophyta</taxon>
        <taxon>Tracheophyta</taxon>
        <taxon>Spermatophyta</taxon>
        <taxon>Magnoliopsida</taxon>
        <taxon>eudicotyledons</taxon>
        <taxon>Gunneridae</taxon>
        <taxon>Pentapetalae</taxon>
        <taxon>asterids</taxon>
        <taxon>campanulids</taxon>
        <taxon>Asterales</taxon>
        <taxon>Asteraceae</taxon>
        <taxon>Asteroideae</taxon>
        <taxon>Anthemideae</taxon>
        <taxon>Anthemidinae</taxon>
        <taxon>Tanacetum</taxon>
    </lineage>
</organism>
<dbReference type="Gene3D" id="4.10.60.10">
    <property type="entry name" value="Zinc finger, CCHC-type"/>
    <property type="match status" value="2"/>
</dbReference>
<dbReference type="Pfam" id="PF07727">
    <property type="entry name" value="RVT_2"/>
    <property type="match status" value="1"/>
</dbReference>
<feature type="domain" description="CCHC-type" evidence="6">
    <location>
        <begin position="249"/>
        <end position="265"/>
    </location>
</feature>
<dbReference type="PROSITE" id="PS50158">
    <property type="entry name" value="ZF_CCHC"/>
    <property type="match status" value="2"/>
</dbReference>